<evidence type="ECO:0000256" key="2">
    <source>
        <dbReference type="ARBA" id="ARBA00020451"/>
    </source>
</evidence>
<accession>A0A8H7APX4</accession>
<dbReference type="PROSITE" id="PS51675">
    <property type="entry name" value="SAM_MT_TRM10"/>
    <property type="match status" value="1"/>
</dbReference>
<feature type="compositionally biased region" description="Basic and acidic residues" evidence="9">
    <location>
        <begin position="1"/>
        <end position="16"/>
    </location>
</feature>
<dbReference type="AlphaFoldDB" id="A0A8H7APX4"/>
<feature type="region of interest" description="Disordered" evidence="9">
    <location>
        <begin position="393"/>
        <end position="438"/>
    </location>
</feature>
<feature type="compositionally biased region" description="Basic and acidic residues" evidence="9">
    <location>
        <begin position="108"/>
        <end position="119"/>
    </location>
</feature>
<comment type="caution">
    <text evidence="11">The sequence shown here is derived from an EMBL/GenBank/DDBJ whole genome shotgun (WGS) entry which is preliminary data.</text>
</comment>
<dbReference type="GO" id="GO:0005634">
    <property type="term" value="C:nucleus"/>
    <property type="evidence" value="ECO:0007669"/>
    <property type="project" value="TreeGrafter"/>
</dbReference>
<dbReference type="GO" id="GO:0052905">
    <property type="term" value="F:tRNA (guanosine(9)-N1)-methyltransferase activity"/>
    <property type="evidence" value="ECO:0007669"/>
    <property type="project" value="UniProtKB-EC"/>
</dbReference>
<dbReference type="EMBL" id="JAACFV010000026">
    <property type="protein sequence ID" value="KAF7510832.1"/>
    <property type="molecule type" value="Genomic_DNA"/>
</dbReference>
<dbReference type="PANTHER" id="PTHR13563">
    <property type="entry name" value="TRNA (GUANINE-9-) METHYLTRANSFERASE"/>
    <property type="match status" value="1"/>
</dbReference>
<dbReference type="PANTHER" id="PTHR13563:SF13">
    <property type="entry name" value="TRNA METHYLTRANSFERASE 10 HOMOLOG A"/>
    <property type="match status" value="1"/>
</dbReference>
<evidence type="ECO:0000256" key="4">
    <source>
        <dbReference type="ARBA" id="ARBA00022679"/>
    </source>
</evidence>
<feature type="domain" description="SAM-dependent MTase TRM10-type" evidence="10">
    <location>
        <begin position="159"/>
        <end position="389"/>
    </location>
</feature>
<dbReference type="GO" id="GO:0000049">
    <property type="term" value="F:tRNA binding"/>
    <property type="evidence" value="ECO:0007669"/>
    <property type="project" value="TreeGrafter"/>
</dbReference>
<evidence type="ECO:0000256" key="5">
    <source>
        <dbReference type="ARBA" id="ARBA00022691"/>
    </source>
</evidence>
<evidence type="ECO:0000256" key="7">
    <source>
        <dbReference type="ARBA" id="ARBA00032166"/>
    </source>
</evidence>
<dbReference type="GO" id="GO:0002939">
    <property type="term" value="P:tRNA N1-guanine methylation"/>
    <property type="evidence" value="ECO:0007669"/>
    <property type="project" value="TreeGrafter"/>
</dbReference>
<evidence type="ECO:0000256" key="1">
    <source>
        <dbReference type="ARBA" id="ARBA00012797"/>
    </source>
</evidence>
<evidence type="ECO:0000256" key="9">
    <source>
        <dbReference type="SAM" id="MobiDB-lite"/>
    </source>
</evidence>
<evidence type="ECO:0000256" key="8">
    <source>
        <dbReference type="ARBA" id="ARBA00048434"/>
    </source>
</evidence>
<dbReference type="Gene3D" id="3.40.1280.30">
    <property type="match status" value="1"/>
</dbReference>
<feature type="compositionally biased region" description="Low complexity" evidence="9">
    <location>
        <begin position="77"/>
        <end position="95"/>
    </location>
</feature>
<evidence type="ECO:0000259" key="10">
    <source>
        <dbReference type="PROSITE" id="PS51675"/>
    </source>
</evidence>
<keyword evidence="4" id="KW-0808">Transferase</keyword>
<keyword evidence="3" id="KW-0489">Methyltransferase</keyword>
<dbReference type="CDD" id="cd18089">
    <property type="entry name" value="SPOUT_Trm10-like"/>
    <property type="match status" value="1"/>
</dbReference>
<comment type="catalytic activity">
    <reaction evidence="8">
        <text>guanosine(9) in tRNA + S-adenosyl-L-methionine = N(1)-methylguanosine(9) in tRNA + S-adenosyl-L-homocysteine + H(+)</text>
        <dbReference type="Rhea" id="RHEA:43156"/>
        <dbReference type="Rhea" id="RHEA-COMP:10367"/>
        <dbReference type="Rhea" id="RHEA-COMP:10368"/>
        <dbReference type="ChEBI" id="CHEBI:15378"/>
        <dbReference type="ChEBI" id="CHEBI:57856"/>
        <dbReference type="ChEBI" id="CHEBI:59789"/>
        <dbReference type="ChEBI" id="CHEBI:73542"/>
        <dbReference type="ChEBI" id="CHEBI:74269"/>
        <dbReference type="EC" id="2.1.1.221"/>
    </reaction>
</comment>
<proteinExistence type="predicted"/>
<dbReference type="InterPro" id="IPR028564">
    <property type="entry name" value="MT_TRM10-typ"/>
</dbReference>
<evidence type="ECO:0000313" key="12">
    <source>
        <dbReference type="Proteomes" id="UP000606974"/>
    </source>
</evidence>
<organism evidence="11 12">
    <name type="scientific">Endocarpon pusillum</name>
    <dbReference type="NCBI Taxonomy" id="364733"/>
    <lineage>
        <taxon>Eukaryota</taxon>
        <taxon>Fungi</taxon>
        <taxon>Dikarya</taxon>
        <taxon>Ascomycota</taxon>
        <taxon>Pezizomycotina</taxon>
        <taxon>Eurotiomycetes</taxon>
        <taxon>Chaetothyriomycetidae</taxon>
        <taxon>Verrucariales</taxon>
        <taxon>Verrucariaceae</taxon>
        <taxon>Endocarpon</taxon>
    </lineage>
</organism>
<gene>
    <name evidence="11" type="ORF">GJ744_005932</name>
</gene>
<keyword evidence="12" id="KW-1185">Reference proteome</keyword>
<dbReference type="InterPro" id="IPR007356">
    <property type="entry name" value="tRNA_m1G_MeTrfase_euk"/>
</dbReference>
<reference evidence="11" key="1">
    <citation type="submission" date="2020-02" db="EMBL/GenBank/DDBJ databases">
        <authorList>
            <person name="Palmer J.M."/>
        </authorList>
    </citation>
    <scope>NUCLEOTIDE SEQUENCE</scope>
    <source>
        <strain evidence="11">EPUS1.4</strain>
        <tissue evidence="11">Thallus</tissue>
    </source>
</reference>
<feature type="compositionally biased region" description="Basic residues" evidence="9">
    <location>
        <begin position="120"/>
        <end position="134"/>
    </location>
</feature>
<protein>
    <recommendedName>
        <fullName evidence="2">tRNA (guanine(9)-N1)-methyltransferase</fullName>
        <ecNumber evidence="1">2.1.1.221</ecNumber>
    </recommendedName>
    <alternativeName>
        <fullName evidence="7">tRNA methyltransferase 10</fullName>
    </alternativeName>
    <alternativeName>
        <fullName evidence="6">tRNA(m1G9)-methyltransferase</fullName>
    </alternativeName>
</protein>
<dbReference type="EC" id="2.1.1.221" evidence="1"/>
<dbReference type="OrthoDB" id="278300at2759"/>
<dbReference type="Proteomes" id="UP000606974">
    <property type="component" value="Unassembled WGS sequence"/>
</dbReference>
<evidence type="ECO:0000313" key="11">
    <source>
        <dbReference type="EMBL" id="KAF7510832.1"/>
    </source>
</evidence>
<sequence length="438" mass="48634">MEAEERPPKLRKLSHEAEDEPILQNEPQSNVLPQNVFDDGVEQQQKTEPGEHAYDTDADNSFPKNFPQDLFPDAVNSASTSAASPHPTSDPSPTSNLSKNQLKKLRKKQEWEAGREDRKIIRKQKAQGKKARKRAAGDTLSNGLTPANGDVLDNARNSSGKHGVPKRISNTLLPITLIIDCAFDDLMHDTERTSLSSQITRSYSDNYRARYKAHLAISSFGGKLRERFDTLLSQHYKNWKGVRVLEEDYVEAAERAKEWMGGEKGGKLAGAFTVDSQGHSEQSVEKLRSQGETIYLTSDSENTLDRLKPYSTYIIGGLVDKNRHKGICYKSACERGIKTAKLPIGEYMEMQSRFVLATNHVVEIVIRWLECGDWGQAFLKVIPKRKGGKLKQVVTPDVGGGVGRQEDEDEADDDGVATVDPGLPNGESGDITVAEDRQ</sequence>
<feature type="region of interest" description="Disordered" evidence="9">
    <location>
        <begin position="1"/>
        <end position="165"/>
    </location>
</feature>
<dbReference type="InterPro" id="IPR038459">
    <property type="entry name" value="MT_TRM10-typ_sf"/>
</dbReference>
<evidence type="ECO:0000256" key="6">
    <source>
        <dbReference type="ARBA" id="ARBA00031792"/>
    </source>
</evidence>
<keyword evidence="5" id="KW-0949">S-adenosyl-L-methionine</keyword>
<evidence type="ECO:0000256" key="3">
    <source>
        <dbReference type="ARBA" id="ARBA00022603"/>
    </source>
</evidence>
<name>A0A8H7APX4_9EURO</name>
<feature type="compositionally biased region" description="Acidic residues" evidence="9">
    <location>
        <begin position="406"/>
        <end position="415"/>
    </location>
</feature>